<dbReference type="InterPro" id="IPR011990">
    <property type="entry name" value="TPR-like_helical_dom_sf"/>
</dbReference>
<evidence type="ECO:0000313" key="3">
    <source>
        <dbReference type="Proteomes" id="UP000095728"/>
    </source>
</evidence>
<proteinExistence type="predicted"/>
<feature type="repeat" description="TPR" evidence="1">
    <location>
        <begin position="39"/>
        <end position="72"/>
    </location>
</feature>
<name>A0A1E5RVL6_9ASCO</name>
<protein>
    <submittedName>
        <fullName evidence="2">Assembly chaperone of RPL4</fullName>
    </submittedName>
</protein>
<dbReference type="Gene3D" id="1.25.40.10">
    <property type="entry name" value="Tetratricopeptide repeat domain"/>
    <property type="match status" value="2"/>
</dbReference>
<organism evidence="2 3">
    <name type="scientific">Hanseniaspora osmophila</name>
    <dbReference type="NCBI Taxonomy" id="56408"/>
    <lineage>
        <taxon>Eukaryota</taxon>
        <taxon>Fungi</taxon>
        <taxon>Dikarya</taxon>
        <taxon>Ascomycota</taxon>
        <taxon>Saccharomycotina</taxon>
        <taxon>Saccharomycetes</taxon>
        <taxon>Saccharomycodales</taxon>
        <taxon>Saccharomycodaceae</taxon>
        <taxon>Hanseniaspora</taxon>
    </lineage>
</organism>
<dbReference type="Proteomes" id="UP000095728">
    <property type="component" value="Unassembled WGS sequence"/>
</dbReference>
<dbReference type="STRING" id="56408.A0A1E5RVL6"/>
<dbReference type="SUPFAM" id="SSF48452">
    <property type="entry name" value="TPR-like"/>
    <property type="match status" value="1"/>
</dbReference>
<accession>A0A1E5RVL6</accession>
<evidence type="ECO:0000313" key="2">
    <source>
        <dbReference type="EMBL" id="OEJ90899.1"/>
    </source>
</evidence>
<sequence length="367" mass="41635">MSTQDILSRAHAKTEVKLYSDALRILKPLRKQLAITQNLDLLQTFADCYMETNKIEKAYELLVRLAELDPQGEGTGNDKFYILGQIVGGVQGLNYITQGIQNMSVNKETLTEAEVEKIVSGLLTMIDIWMTDLCMEENAEAQCEELVNKAMEFSNQQSPEVWSVLGSIRISQQRFNEAGECFLNAWKYFQVKKQYVESLLEEGKMDHDQYMELVQPLLNCSKMCIEMGLYDISLDILNSTKDIDEDNLEALYLEGFTNYLKAKVIQLALEIQTPEQFYEFNTHIEESKLQADDKKIEDLVYDAKVAFSMLVKLGENVDSDEIVSELVAGSKSILLNELGGPIDDKELMEIRKGAEVIGDEQIELTAE</sequence>
<dbReference type="EMBL" id="LPNM01000003">
    <property type="protein sequence ID" value="OEJ90899.1"/>
    <property type="molecule type" value="Genomic_DNA"/>
</dbReference>
<keyword evidence="3" id="KW-1185">Reference proteome</keyword>
<reference evidence="3" key="1">
    <citation type="journal article" date="2016" name="Genome Announc.">
        <title>Genome sequences of three species of Hanseniaspora isolated from spontaneous wine fermentations.</title>
        <authorList>
            <person name="Sternes P.R."/>
            <person name="Lee D."/>
            <person name="Kutyna D.R."/>
            <person name="Borneman A.R."/>
        </authorList>
    </citation>
    <scope>NUCLEOTIDE SEQUENCE [LARGE SCALE GENOMIC DNA]</scope>
    <source>
        <strain evidence="3">AWRI3579</strain>
    </source>
</reference>
<dbReference type="CDD" id="cd24142">
    <property type="entry name" value="ACL4-like"/>
    <property type="match status" value="1"/>
</dbReference>
<dbReference type="AlphaFoldDB" id="A0A1E5RVL6"/>
<evidence type="ECO:0000256" key="1">
    <source>
        <dbReference type="PROSITE-ProRule" id="PRU00339"/>
    </source>
</evidence>
<dbReference type="FunCoup" id="A0A1E5RVL6">
    <property type="interactions" value="314"/>
</dbReference>
<dbReference type="InterPro" id="IPR019734">
    <property type="entry name" value="TPR_rpt"/>
</dbReference>
<comment type="caution">
    <text evidence="2">The sequence shown here is derived from an EMBL/GenBank/DDBJ whole genome shotgun (WGS) entry which is preliminary data.</text>
</comment>
<keyword evidence="1" id="KW-0802">TPR repeat</keyword>
<gene>
    <name evidence="2" type="ORF">AWRI3579_g308</name>
</gene>
<dbReference type="OrthoDB" id="1914839at2759"/>
<dbReference type="InParanoid" id="A0A1E5RVL6"/>
<dbReference type="PROSITE" id="PS50005">
    <property type="entry name" value="TPR"/>
    <property type="match status" value="1"/>
</dbReference>